<gene>
    <name evidence="1" type="ORF">SAMN05444398_11576</name>
</gene>
<proteinExistence type="predicted"/>
<evidence type="ECO:0000313" key="2">
    <source>
        <dbReference type="Proteomes" id="UP000183974"/>
    </source>
</evidence>
<name>A0A1M7IGN7_9RHOB</name>
<accession>A0A1M7IGN7</accession>
<sequence>MVRGSATRAGMVRTAIGYPMRLIAFRWLDKNEFRISLEATSGEGVSWFSNALEYAVLADYVDWDEQEADDVQGTIDSTPEATIWYFSDDNSPQSLAIT</sequence>
<dbReference type="AlphaFoldDB" id="A0A1M7IGN7"/>
<dbReference type="Proteomes" id="UP000183974">
    <property type="component" value="Unassembled WGS sequence"/>
</dbReference>
<reference evidence="1 2" key="1">
    <citation type="submission" date="2016-11" db="EMBL/GenBank/DDBJ databases">
        <authorList>
            <person name="Jaros S."/>
            <person name="Januszkiewicz K."/>
            <person name="Wedrychowicz H."/>
        </authorList>
    </citation>
    <scope>NUCLEOTIDE SEQUENCE [LARGE SCALE GENOMIC DNA]</scope>
    <source>
        <strain evidence="1 2">DSM 29589</strain>
    </source>
</reference>
<evidence type="ECO:0000313" key="1">
    <source>
        <dbReference type="EMBL" id="SHM39911.1"/>
    </source>
</evidence>
<protein>
    <submittedName>
        <fullName evidence="1">Uncharacterized protein</fullName>
    </submittedName>
</protein>
<dbReference type="EMBL" id="FRBR01000015">
    <property type="protein sequence ID" value="SHM39911.1"/>
    <property type="molecule type" value="Genomic_DNA"/>
</dbReference>
<organism evidence="1 2">
    <name type="scientific">Roseovarius pacificus</name>
    <dbReference type="NCBI Taxonomy" id="337701"/>
    <lineage>
        <taxon>Bacteria</taxon>
        <taxon>Pseudomonadati</taxon>
        <taxon>Pseudomonadota</taxon>
        <taxon>Alphaproteobacteria</taxon>
        <taxon>Rhodobacterales</taxon>
        <taxon>Roseobacteraceae</taxon>
        <taxon>Roseovarius</taxon>
    </lineage>
</organism>
<keyword evidence="2" id="KW-1185">Reference proteome</keyword>